<keyword evidence="4" id="KW-0732">Signal</keyword>
<dbReference type="AlphaFoldDB" id="A0AAV8UGY2"/>
<keyword evidence="2" id="KW-0328">Glycosyltransferase</keyword>
<dbReference type="InterPro" id="IPR029044">
    <property type="entry name" value="Nucleotide-diphossugar_trans"/>
</dbReference>
<protein>
    <recommendedName>
        <fullName evidence="5">Glycosyltransferase 2-like domain-containing protein</fullName>
    </recommendedName>
</protein>
<dbReference type="Gene3D" id="3.90.550.10">
    <property type="entry name" value="Spore Coat Polysaccharide Biosynthesis Protein SpsA, Chain A"/>
    <property type="match status" value="1"/>
</dbReference>
<comment type="similarity">
    <text evidence="1">Belongs to the glycosyltransferase 2 family.</text>
</comment>
<dbReference type="PANTHER" id="PTHR43179">
    <property type="entry name" value="RHAMNOSYLTRANSFERASE WBBL"/>
    <property type="match status" value="1"/>
</dbReference>
<organism evidence="6 7">
    <name type="scientific">Rhodosorus marinus</name>
    <dbReference type="NCBI Taxonomy" id="101924"/>
    <lineage>
        <taxon>Eukaryota</taxon>
        <taxon>Rhodophyta</taxon>
        <taxon>Stylonematophyceae</taxon>
        <taxon>Stylonematales</taxon>
        <taxon>Stylonemataceae</taxon>
        <taxon>Rhodosorus</taxon>
    </lineage>
</organism>
<evidence type="ECO:0000313" key="7">
    <source>
        <dbReference type="Proteomes" id="UP001157974"/>
    </source>
</evidence>
<feature type="domain" description="Glycosyltransferase 2-like" evidence="5">
    <location>
        <begin position="60"/>
        <end position="225"/>
    </location>
</feature>
<name>A0AAV8UGY2_9RHOD</name>
<feature type="signal peptide" evidence="4">
    <location>
        <begin position="1"/>
        <end position="24"/>
    </location>
</feature>
<dbReference type="InterPro" id="IPR001173">
    <property type="entry name" value="Glyco_trans_2-like"/>
</dbReference>
<dbReference type="Pfam" id="PF00535">
    <property type="entry name" value="Glycos_transf_2"/>
    <property type="match status" value="1"/>
</dbReference>
<evidence type="ECO:0000256" key="1">
    <source>
        <dbReference type="ARBA" id="ARBA00006739"/>
    </source>
</evidence>
<proteinExistence type="inferred from homology"/>
<evidence type="ECO:0000256" key="2">
    <source>
        <dbReference type="ARBA" id="ARBA00022676"/>
    </source>
</evidence>
<comment type="caution">
    <text evidence="6">The sequence shown here is derived from an EMBL/GenBank/DDBJ whole genome shotgun (WGS) entry which is preliminary data.</text>
</comment>
<dbReference type="EMBL" id="JAMWBK010000013">
    <property type="protein sequence ID" value="KAJ8900736.1"/>
    <property type="molecule type" value="Genomic_DNA"/>
</dbReference>
<accession>A0AAV8UGY2</accession>
<dbReference type="CDD" id="cd00761">
    <property type="entry name" value="Glyco_tranf_GTA_type"/>
    <property type="match status" value="1"/>
</dbReference>
<evidence type="ECO:0000259" key="5">
    <source>
        <dbReference type="Pfam" id="PF00535"/>
    </source>
</evidence>
<dbReference type="SUPFAM" id="SSF53448">
    <property type="entry name" value="Nucleotide-diphospho-sugar transferases"/>
    <property type="match status" value="1"/>
</dbReference>
<reference evidence="6 7" key="1">
    <citation type="journal article" date="2023" name="Nat. Commun.">
        <title>Origin of minicircular mitochondrial genomes in red algae.</title>
        <authorList>
            <person name="Lee Y."/>
            <person name="Cho C.H."/>
            <person name="Lee Y.M."/>
            <person name="Park S.I."/>
            <person name="Yang J.H."/>
            <person name="West J.A."/>
            <person name="Bhattacharya D."/>
            <person name="Yoon H.S."/>
        </authorList>
    </citation>
    <scope>NUCLEOTIDE SEQUENCE [LARGE SCALE GENOMIC DNA]</scope>
    <source>
        <strain evidence="6 7">CCMP1338</strain>
        <tissue evidence="6">Whole cell</tissue>
    </source>
</reference>
<evidence type="ECO:0000256" key="3">
    <source>
        <dbReference type="ARBA" id="ARBA00022679"/>
    </source>
</evidence>
<keyword evidence="3" id="KW-0808">Transferase</keyword>
<evidence type="ECO:0000313" key="6">
    <source>
        <dbReference type="EMBL" id="KAJ8900736.1"/>
    </source>
</evidence>
<gene>
    <name evidence="6" type="ORF">NDN08_000037</name>
</gene>
<dbReference type="Proteomes" id="UP001157974">
    <property type="component" value="Unassembled WGS sequence"/>
</dbReference>
<dbReference type="GO" id="GO:0016757">
    <property type="term" value="F:glycosyltransferase activity"/>
    <property type="evidence" value="ECO:0007669"/>
    <property type="project" value="UniProtKB-KW"/>
</dbReference>
<keyword evidence="7" id="KW-1185">Reference proteome</keyword>
<dbReference type="PANTHER" id="PTHR43179:SF12">
    <property type="entry name" value="GALACTOFURANOSYLTRANSFERASE GLFT2"/>
    <property type="match status" value="1"/>
</dbReference>
<evidence type="ECO:0000256" key="4">
    <source>
        <dbReference type="SAM" id="SignalP"/>
    </source>
</evidence>
<sequence length="319" mass="36039">MTAVKSSGGAWIGLLCNIWWNIWARECSKSRHIGSDRHVSKHVEEVERPESQSGVEHAVVIPVLVRTNRSLTQFERAVQSVRRILKDDEVLIVVDDGSPTQFQKPIQASCSWPKIILLRHCPNVGPASARNTAMDWCRANRSEIKTVCFLDADCVVPDANWCAAHRAQQKKLPGIACGRTISLNPERWVSIYHDVFGTLNGRMLEDENNLLYGTTCNMSIHFDALPDGFRFDQLFATPAFEDVEFCVRARKAGPTNSITFVSEAVVKHDYSTDVLGLIEQFWRYGQGHHRMLEVHPEYDTWLAVSSPMSNFSVKKKPSD</sequence>
<feature type="chain" id="PRO_5043440422" description="Glycosyltransferase 2-like domain-containing protein" evidence="4">
    <location>
        <begin position="25"/>
        <end position="319"/>
    </location>
</feature>